<evidence type="ECO:0000256" key="2">
    <source>
        <dbReference type="SAM" id="Phobius"/>
    </source>
</evidence>
<feature type="compositionally biased region" description="Low complexity" evidence="1">
    <location>
        <begin position="804"/>
        <end position="813"/>
    </location>
</feature>
<dbReference type="Pfam" id="PF19516">
    <property type="entry name" value="DUF6049"/>
    <property type="match status" value="1"/>
</dbReference>
<reference evidence="4 5" key="1">
    <citation type="journal article" date="2023" name="Microbiol. Spectr.">
        <title>Synergy between Genome Mining, Metabolomics, and Bioinformatics Uncovers Antibacterial Chlorinated Carbazole Alkaloids and Their Biosynthetic Gene Cluster from Streptomyces tubbatahanensis sp. nov., a Novel Actinomycete Isolated from Sulu Sea, Philippines.</title>
        <authorList>
            <person name="Tenebro C.P."/>
            <person name="Trono D.J.V.L."/>
            <person name="Balida L.A.P."/>
            <person name="Bayog L.K.A."/>
            <person name="Bruna J.R."/>
            <person name="Sabido E.M."/>
            <person name="Caspe D.P.C."/>
            <person name="de Los Santos E.L.C."/>
            <person name="Saludes J.P."/>
            <person name="Dalisay D.S."/>
        </authorList>
    </citation>
    <scope>NUCLEOTIDE SEQUENCE [LARGE SCALE GENOMIC DNA]</scope>
    <source>
        <strain evidence="4 5">DSD3025</strain>
    </source>
</reference>
<feature type="region of interest" description="Disordered" evidence="1">
    <location>
        <begin position="49"/>
        <end position="103"/>
    </location>
</feature>
<feature type="compositionally biased region" description="Gly residues" evidence="1">
    <location>
        <begin position="776"/>
        <end position="803"/>
    </location>
</feature>
<keyword evidence="5" id="KW-1185">Reference proteome</keyword>
<feature type="region of interest" description="Disordered" evidence="1">
    <location>
        <begin position="1"/>
        <end position="22"/>
    </location>
</feature>
<sequence>MDERVAEAAESQAPPARRGTNRWRRRTAALLAALPVLAGPLLLPAGTATAAPQASPASGTHAPAVASAAARQAARTATPAAASAPRAPQAPQGSGSRSARVSVNEVTPAVPDADDTLTVSGTVTNTSSATLSGLEVVPRIGPSLGSRSAIEQASRRQGYLSGADGTEVPGGHGARMSGLASGITRSFTLKIPVSDLHLGSDGVYQLGVSLTGQTRSRPYEQILGIGRTFLPWQEKAGSPTTRVTYLWPLISTPHVTARTESDEQQTPVFRDDKLAEELAPGGRLQQMLALGKDLDVTWVIDPDLLASVDMMAGRYRVHKPGGEPDDTVAGKGQEDAKRWLDELQKAVRGKEVVALPFADPDLASLAHRGQKVPGALSSLGQATRLAKDTVETVLHVKPSTDFAWPYEGAVDSSLVDVATSAGAHNVIARSDSVRDAGLSYSPTAARPIGSGNTALVADERLSTAFEGDLSRAGAASRAVQQFTAQSLALASQVPSRTRSVVVAPQRMPSVSQAQAMAEGVEALSDSGWAAPGSLSDAAKAKPDQGAQRRMPAPSSYPSTLRKSELPTAAFEQVRKTKDGLEDFKEILSDPERVMPPFSTAIDREVSNAWRGRASAGESYRDAVEDYLLELRGAVKLINKSGITLSGREATIPVTVQNNLAQGVDGLVLELRSSRVGLDVGDAKRVKVDGEHTQSLKFDTTAKNNGRAYVYAQLYTEDGERYGKVMKFQVNVTSITSTVLLVIAIGVLLIVLAGIRMYTQRKRSGPAPDPDAPLKDPGGGSDGGDGGGDASDGAGDGDAPGGSSGDASGDAADGPTGGPTGDSTGGPADDLSGASTGDSTGDSTDGGRDSGAPDRDTDGDGNDTVRENDNPPATGEKVDR</sequence>
<dbReference type="Proteomes" id="UP001202244">
    <property type="component" value="Chromosome"/>
</dbReference>
<feature type="region of interest" description="Disordered" evidence="1">
    <location>
        <begin position="148"/>
        <end position="173"/>
    </location>
</feature>
<evidence type="ECO:0000313" key="5">
    <source>
        <dbReference type="Proteomes" id="UP001202244"/>
    </source>
</evidence>
<feature type="region of interest" description="Disordered" evidence="1">
    <location>
        <begin position="760"/>
        <end position="879"/>
    </location>
</feature>
<keyword evidence="2" id="KW-1133">Transmembrane helix</keyword>
<dbReference type="EMBL" id="CP093846">
    <property type="protein sequence ID" value="UNS97918.1"/>
    <property type="molecule type" value="Genomic_DNA"/>
</dbReference>
<keyword evidence="2" id="KW-0812">Transmembrane</keyword>
<organism evidence="4 5">
    <name type="scientific">Streptomyces tubbatahanensis</name>
    <dbReference type="NCBI Taxonomy" id="2923272"/>
    <lineage>
        <taxon>Bacteria</taxon>
        <taxon>Bacillati</taxon>
        <taxon>Actinomycetota</taxon>
        <taxon>Actinomycetes</taxon>
        <taxon>Kitasatosporales</taxon>
        <taxon>Streptomycetaceae</taxon>
        <taxon>Streptomyces</taxon>
    </lineage>
</organism>
<feature type="compositionally biased region" description="Low complexity" evidence="1">
    <location>
        <begin position="824"/>
        <end position="842"/>
    </location>
</feature>
<name>A0ABY3XTV7_9ACTN</name>
<evidence type="ECO:0000313" key="4">
    <source>
        <dbReference type="EMBL" id="UNS97918.1"/>
    </source>
</evidence>
<feature type="chain" id="PRO_5046171549" evidence="3">
    <location>
        <begin position="51"/>
        <end position="879"/>
    </location>
</feature>
<keyword evidence="3" id="KW-0732">Signal</keyword>
<feature type="compositionally biased region" description="Basic and acidic residues" evidence="1">
    <location>
        <begin position="844"/>
        <end position="868"/>
    </location>
</feature>
<feature type="compositionally biased region" description="Low complexity" evidence="1">
    <location>
        <begin position="49"/>
        <end position="95"/>
    </location>
</feature>
<evidence type="ECO:0000256" key="1">
    <source>
        <dbReference type="SAM" id="MobiDB-lite"/>
    </source>
</evidence>
<feature type="compositionally biased region" description="Gly residues" evidence="1">
    <location>
        <begin position="814"/>
        <end position="823"/>
    </location>
</feature>
<proteinExistence type="predicted"/>
<protein>
    <submittedName>
        <fullName evidence="4">DUF6049 family protein</fullName>
    </submittedName>
</protein>
<feature type="signal peptide" evidence="3">
    <location>
        <begin position="1"/>
        <end position="50"/>
    </location>
</feature>
<dbReference type="InterPro" id="IPR046112">
    <property type="entry name" value="DUF6049"/>
</dbReference>
<feature type="transmembrane region" description="Helical" evidence="2">
    <location>
        <begin position="734"/>
        <end position="754"/>
    </location>
</feature>
<feature type="region of interest" description="Disordered" evidence="1">
    <location>
        <begin position="527"/>
        <end position="565"/>
    </location>
</feature>
<keyword evidence="2" id="KW-0472">Membrane</keyword>
<evidence type="ECO:0000256" key="3">
    <source>
        <dbReference type="SAM" id="SignalP"/>
    </source>
</evidence>
<accession>A0ABY3XTV7</accession>
<gene>
    <name evidence="4" type="ORF">MMF93_16625</name>
</gene>